<dbReference type="InterPro" id="IPR048422">
    <property type="entry name" value="NOA1/YqeH-like_C"/>
</dbReference>
<dbReference type="SUPFAM" id="SSF52540">
    <property type="entry name" value="P-loop containing nucleoside triphosphate hydrolases"/>
    <property type="match status" value="1"/>
</dbReference>
<dbReference type="Pfam" id="PF21516">
    <property type="entry name" value="YqeH-like_C"/>
    <property type="match status" value="1"/>
</dbReference>
<evidence type="ECO:0000256" key="1">
    <source>
        <dbReference type="SAM" id="MobiDB-lite"/>
    </source>
</evidence>
<dbReference type="InterPro" id="IPR006073">
    <property type="entry name" value="GTP-bd"/>
</dbReference>
<dbReference type="GO" id="GO:0005525">
    <property type="term" value="F:GTP binding"/>
    <property type="evidence" value="ECO:0007669"/>
    <property type="project" value="InterPro"/>
</dbReference>
<name>A0AA88A8A2_FICCA</name>
<dbReference type="InterPro" id="IPR027417">
    <property type="entry name" value="P-loop_NTPase"/>
</dbReference>
<gene>
    <name evidence="3" type="ORF">TIFTF001_010198</name>
</gene>
<dbReference type="Pfam" id="PF01926">
    <property type="entry name" value="MMR_HSR1"/>
    <property type="match status" value="1"/>
</dbReference>
<dbReference type="AlphaFoldDB" id="A0AA88A8A2"/>
<evidence type="ECO:0000313" key="4">
    <source>
        <dbReference type="Proteomes" id="UP001187192"/>
    </source>
</evidence>
<reference evidence="3" key="1">
    <citation type="submission" date="2023-07" db="EMBL/GenBank/DDBJ databases">
        <title>draft genome sequence of fig (Ficus carica).</title>
        <authorList>
            <person name="Takahashi T."/>
            <person name="Nishimura K."/>
        </authorList>
    </citation>
    <scope>NUCLEOTIDE SEQUENCE</scope>
</reference>
<dbReference type="InterPro" id="IPR030378">
    <property type="entry name" value="G_CP_dom"/>
</dbReference>
<dbReference type="GO" id="GO:0003924">
    <property type="term" value="F:GTPase activity"/>
    <property type="evidence" value="ECO:0007669"/>
    <property type="project" value="InterPro"/>
</dbReference>
<dbReference type="Gene3D" id="3.40.50.300">
    <property type="entry name" value="P-loop containing nucleotide triphosphate hydrolases"/>
    <property type="match status" value="1"/>
</dbReference>
<dbReference type="PANTHER" id="PTHR47569:SF2">
    <property type="entry name" value="NO-ASSOCIATED PROTEIN 1, CHLOROPLASTIC_MITOCHONDRIAL"/>
    <property type="match status" value="1"/>
</dbReference>
<keyword evidence="4" id="KW-1185">Reference proteome</keyword>
<dbReference type="PANTHER" id="PTHR47569">
    <property type="entry name" value="NO-ASSOCIATED PROTEIN 1, CHLOROPLASTIC/MITOCHONDRIAL"/>
    <property type="match status" value="1"/>
</dbReference>
<protein>
    <recommendedName>
        <fullName evidence="2">CP-type G domain-containing protein</fullName>
    </recommendedName>
</protein>
<dbReference type="EMBL" id="BTGU01000012">
    <property type="protein sequence ID" value="GMN40978.1"/>
    <property type="molecule type" value="Genomic_DNA"/>
</dbReference>
<feature type="domain" description="CP-type G" evidence="2">
    <location>
        <begin position="176"/>
        <end position="352"/>
    </location>
</feature>
<accession>A0AA88A8A2</accession>
<comment type="caution">
    <text evidence="3">The sequence shown here is derived from an EMBL/GenBank/DDBJ whole genome shotgun (WGS) entry which is preliminary data.</text>
</comment>
<proteinExistence type="predicted"/>
<feature type="region of interest" description="Disordered" evidence="1">
    <location>
        <begin position="48"/>
        <end position="71"/>
    </location>
</feature>
<evidence type="ECO:0000313" key="3">
    <source>
        <dbReference type="EMBL" id="GMN40978.1"/>
    </source>
</evidence>
<dbReference type="InterPro" id="IPR044229">
    <property type="entry name" value="NOA1"/>
</dbReference>
<dbReference type="PROSITE" id="PS51721">
    <property type="entry name" value="G_CP"/>
    <property type="match status" value="1"/>
</dbReference>
<dbReference type="CDD" id="cd01855">
    <property type="entry name" value="YqeH"/>
    <property type="match status" value="1"/>
</dbReference>
<sequence>MAPKILSTFLSSLSFPHNPTIFNPKLPQISPRKRSLVLCRFSQPQQGYDKTPVSEIDLPEGTGAAAPTPGDRFLERHRSVEAAKLILKENKKKKKKEKPLKVSTAVACCYGCGAPLQTSELDAPGYVDLETYALKKKHHQLRRVLCGRCKLLSHGHMITAVGGNGGYSGGKQFITADQLREKLSNLRHEKAFIMKLVDIVDFNGSFLARIRDLAGANPIILVVTKVDLLPKGTDLNCIGDWVVEATTKKKLNVLSVHLTSSKSLVGISGVVSEIQKEKKGRDVYILGSANVGKSAFITALLKLMGERDPVAAAAQKYKPIQSAVPGTTLGPIQINAFLSGGKLYDTPGVHLHHRQAAVVHAEDLPALAPQSRLRGQSFPNSQILAENGTAGNNLSNRLNGHSLFWGGLVRIDILKVLPETRLTFYGPKSLRLHMVPTEGADEFYQKELGVLLTPPTGKQRADEWGGLETVRPLQIKFEDAERPACDVAISGLGWIAVEPKSKMSSNSDSSSEKIAGELHLVVHVPRPVEIFVRPPLPVGKSGTDWYQYKELTDKEEEARPKWNF</sequence>
<evidence type="ECO:0000259" key="2">
    <source>
        <dbReference type="PROSITE" id="PS51721"/>
    </source>
</evidence>
<organism evidence="3 4">
    <name type="scientific">Ficus carica</name>
    <name type="common">Common fig</name>
    <dbReference type="NCBI Taxonomy" id="3494"/>
    <lineage>
        <taxon>Eukaryota</taxon>
        <taxon>Viridiplantae</taxon>
        <taxon>Streptophyta</taxon>
        <taxon>Embryophyta</taxon>
        <taxon>Tracheophyta</taxon>
        <taxon>Spermatophyta</taxon>
        <taxon>Magnoliopsida</taxon>
        <taxon>eudicotyledons</taxon>
        <taxon>Gunneridae</taxon>
        <taxon>Pentapetalae</taxon>
        <taxon>rosids</taxon>
        <taxon>fabids</taxon>
        <taxon>Rosales</taxon>
        <taxon>Moraceae</taxon>
        <taxon>Ficeae</taxon>
        <taxon>Ficus</taxon>
    </lineage>
</organism>
<dbReference type="Proteomes" id="UP001187192">
    <property type="component" value="Unassembled WGS sequence"/>
</dbReference>